<dbReference type="OrthoDB" id="10654618at2759"/>
<keyword evidence="2" id="KW-1185">Reference proteome</keyword>
<dbReference type="AlphaFoldDB" id="A0A504YJS2"/>
<organism evidence="1 2">
    <name type="scientific">Fasciola gigantica</name>
    <name type="common">Giant liver fluke</name>
    <dbReference type="NCBI Taxonomy" id="46835"/>
    <lineage>
        <taxon>Eukaryota</taxon>
        <taxon>Metazoa</taxon>
        <taxon>Spiralia</taxon>
        <taxon>Lophotrochozoa</taxon>
        <taxon>Platyhelminthes</taxon>
        <taxon>Trematoda</taxon>
        <taxon>Digenea</taxon>
        <taxon>Plagiorchiida</taxon>
        <taxon>Echinostomata</taxon>
        <taxon>Echinostomatoidea</taxon>
        <taxon>Fasciolidae</taxon>
        <taxon>Fasciola</taxon>
    </lineage>
</organism>
<gene>
    <name evidence="1" type="ORF">FGIG_12435</name>
</gene>
<comment type="caution">
    <text evidence="1">The sequence shown here is derived from an EMBL/GenBank/DDBJ whole genome shotgun (WGS) entry which is preliminary data.</text>
</comment>
<accession>A0A504YJS2</accession>
<protein>
    <submittedName>
        <fullName evidence="1">Uncharacterized protein</fullName>
    </submittedName>
</protein>
<sequence>MKDNTFSSGATGRNQALAEYERCQPESKYVENWIQSTATNQPDRLDQSVMNTRDMIQTECDSCTNVHSADHYTPSIVYNDQLYETDQSPGDERSWTSDYSRSVRSYSVALLVCVLKQ</sequence>
<reference evidence="1 2" key="1">
    <citation type="submission" date="2019-04" db="EMBL/GenBank/DDBJ databases">
        <title>Annotation for the trematode Fasciola gigantica.</title>
        <authorList>
            <person name="Choi Y.-J."/>
        </authorList>
    </citation>
    <scope>NUCLEOTIDE SEQUENCE [LARGE SCALE GENOMIC DNA]</scope>
    <source>
        <strain evidence="1">Uganda_cow_1</strain>
    </source>
</reference>
<proteinExistence type="predicted"/>
<name>A0A504YJS2_FASGI</name>
<dbReference type="Proteomes" id="UP000316759">
    <property type="component" value="Unassembled WGS sequence"/>
</dbReference>
<evidence type="ECO:0000313" key="1">
    <source>
        <dbReference type="EMBL" id="TPP60589.1"/>
    </source>
</evidence>
<dbReference type="EMBL" id="SUNJ01009206">
    <property type="protein sequence ID" value="TPP60589.1"/>
    <property type="molecule type" value="Genomic_DNA"/>
</dbReference>
<evidence type="ECO:0000313" key="2">
    <source>
        <dbReference type="Proteomes" id="UP000316759"/>
    </source>
</evidence>